<dbReference type="Gene3D" id="3.30.70.1700">
    <property type="entry name" value="Phage minor tail protein U"/>
    <property type="match status" value="1"/>
</dbReference>
<sequence length="144" mass="15558">MSNTIFAGIVAAFVSRLEESPSVSSNVLRAMPREIAEQHTNAVNVQFDGARPKESTIAGAPIDWISMISVELYAKSTAQTGDLAVDPLLKGVYERIAADPTLGGVVAYVGIPSIDAEYDSKGQKTGWIRMMYPVEHRTNNSTLD</sequence>
<dbReference type="EMBL" id="LSTO01000001">
    <property type="protein sequence ID" value="OWW19376.1"/>
    <property type="molecule type" value="Genomic_DNA"/>
</dbReference>
<dbReference type="Proteomes" id="UP000197535">
    <property type="component" value="Unassembled WGS sequence"/>
</dbReference>
<dbReference type="InterPro" id="IPR038512">
    <property type="entry name" value="GpU-like_sf"/>
</dbReference>
<evidence type="ECO:0000313" key="3">
    <source>
        <dbReference type="Proteomes" id="UP000197535"/>
    </source>
</evidence>
<reference evidence="1 3" key="1">
    <citation type="submission" date="2016-02" db="EMBL/GenBank/DDBJ databases">
        <authorList>
            <person name="Wen L."/>
            <person name="He K."/>
            <person name="Yang H."/>
        </authorList>
    </citation>
    <scope>NUCLEOTIDE SEQUENCE [LARGE SCALE GENOMIC DNA]</scope>
    <source>
        <strain evidence="1 3">TSA40</strain>
    </source>
</reference>
<keyword evidence="3" id="KW-1185">Reference proteome</keyword>
<comment type="caution">
    <text evidence="1">The sequence shown here is derived from an EMBL/GenBank/DDBJ whole genome shotgun (WGS) entry which is preliminary data.</text>
</comment>
<accession>A0A254TAV8</accession>
<name>A0A254TAV8_9BURK</name>
<evidence type="ECO:0000313" key="2">
    <source>
        <dbReference type="EMBL" id="OWW19376.1"/>
    </source>
</evidence>
<organism evidence="1 3">
    <name type="scientific">Noviherbaspirillum denitrificans</name>
    <dbReference type="NCBI Taxonomy" id="1968433"/>
    <lineage>
        <taxon>Bacteria</taxon>
        <taxon>Pseudomonadati</taxon>
        <taxon>Pseudomonadota</taxon>
        <taxon>Betaproteobacteria</taxon>
        <taxon>Burkholderiales</taxon>
        <taxon>Oxalobacteraceae</taxon>
        <taxon>Noviherbaspirillum</taxon>
    </lineage>
</organism>
<dbReference type="AlphaFoldDB" id="A0A254TAV8"/>
<protein>
    <submittedName>
        <fullName evidence="1">Uncharacterized protein</fullName>
    </submittedName>
</protein>
<dbReference type="EMBL" id="LSTO01000006">
    <property type="protein sequence ID" value="OWW18412.1"/>
    <property type="molecule type" value="Genomic_DNA"/>
</dbReference>
<dbReference type="RefSeq" id="WP_088706286.1">
    <property type="nucleotide sequence ID" value="NZ_LSTO01000001.1"/>
</dbReference>
<dbReference type="OrthoDB" id="8759042at2"/>
<evidence type="ECO:0000313" key="1">
    <source>
        <dbReference type="EMBL" id="OWW18412.1"/>
    </source>
</evidence>
<proteinExistence type="predicted"/>
<gene>
    <name evidence="1" type="ORF">AYR66_01010</name>
    <name evidence="2" type="ORF">AYR66_07495</name>
</gene>